<gene>
    <name evidence="1" type="ORF">KMW28_24630</name>
</gene>
<protein>
    <submittedName>
        <fullName evidence="1">Uncharacterized protein</fullName>
    </submittedName>
</protein>
<dbReference type="EMBL" id="CP076133">
    <property type="protein sequence ID" value="QWG04080.1"/>
    <property type="molecule type" value="Genomic_DNA"/>
</dbReference>
<dbReference type="Proteomes" id="UP000678679">
    <property type="component" value="Chromosome 2"/>
</dbReference>
<evidence type="ECO:0000313" key="2">
    <source>
        <dbReference type="Proteomes" id="UP000678679"/>
    </source>
</evidence>
<evidence type="ECO:0000313" key="1">
    <source>
        <dbReference type="EMBL" id="QWG04080.1"/>
    </source>
</evidence>
<reference evidence="1 2" key="1">
    <citation type="submission" date="2021-05" db="EMBL/GenBank/DDBJ databases">
        <title>Comparative genomic studies on the polysaccharide-degrading batcterial strains of the Flammeovirga genus.</title>
        <authorList>
            <person name="Zewei F."/>
            <person name="Zheng Z."/>
            <person name="Yu L."/>
            <person name="Ruyue G."/>
            <person name="Yanhong M."/>
            <person name="Yuanyuan C."/>
            <person name="Jingyan G."/>
            <person name="Wenjun H."/>
        </authorList>
    </citation>
    <scope>NUCLEOTIDE SEQUENCE [LARGE SCALE GENOMIC DNA]</scope>
    <source>
        <strain evidence="1 2">NBRC:100898</strain>
    </source>
</reference>
<organism evidence="1 2">
    <name type="scientific">Flammeovirga yaeyamensis</name>
    <dbReference type="NCBI Taxonomy" id="367791"/>
    <lineage>
        <taxon>Bacteria</taxon>
        <taxon>Pseudomonadati</taxon>
        <taxon>Bacteroidota</taxon>
        <taxon>Cytophagia</taxon>
        <taxon>Cytophagales</taxon>
        <taxon>Flammeovirgaceae</taxon>
        <taxon>Flammeovirga</taxon>
    </lineage>
</organism>
<sequence>MKNLLLICFILIYSNILLGQEKFQKGFHKQIENWKTYRLRIESTSVDSKVKELNLLESFTNIVLKQNTPLKKEVKEPELYTKHDTCIYCGYQK</sequence>
<accession>A0AAX1N975</accession>
<dbReference type="KEGG" id="fya:KMW28_24630"/>
<name>A0AAX1N975_9BACT</name>
<proteinExistence type="predicted"/>
<dbReference type="AlphaFoldDB" id="A0AAX1N975"/>
<keyword evidence="2" id="KW-1185">Reference proteome</keyword>
<dbReference type="RefSeq" id="WP_169663574.1">
    <property type="nucleotide sequence ID" value="NZ_CP076133.1"/>
</dbReference>